<dbReference type="AlphaFoldDB" id="A0A2K2U745"/>
<reference evidence="1 2" key="1">
    <citation type="journal article" date="2018" name="Int. J. Syst. Evol. Microbiol.">
        <title>Rubneribacter badeniensis gen. nov., sp. nov. and Enteroscipio rubneri gen. nov., sp. nov., new members of the Eggerthellaceae isolated from human faeces.</title>
        <authorList>
            <person name="Danylec N."/>
            <person name="Gobl A."/>
            <person name="Stoll D.A."/>
            <person name="Hetzer B."/>
            <person name="Kulling S.E."/>
            <person name="Huch M."/>
        </authorList>
    </citation>
    <scope>NUCLEOTIDE SEQUENCE [LARGE SCALE GENOMIC DNA]</scope>
    <source>
        <strain evidence="1 2">ResAG-85</strain>
    </source>
</reference>
<comment type="caution">
    <text evidence="1">The sequence shown here is derived from an EMBL/GenBank/DDBJ whole genome shotgun (WGS) entry which is preliminary data.</text>
</comment>
<dbReference type="GO" id="GO:0008705">
    <property type="term" value="F:methionine synthase activity"/>
    <property type="evidence" value="ECO:0007669"/>
    <property type="project" value="InterPro"/>
</dbReference>
<dbReference type="SUPFAM" id="SSF56507">
    <property type="entry name" value="Methionine synthase activation domain-like"/>
    <property type="match status" value="1"/>
</dbReference>
<dbReference type="EMBL" id="PPEL01000007">
    <property type="protein sequence ID" value="PNV66155.1"/>
    <property type="molecule type" value="Genomic_DNA"/>
</dbReference>
<organism evidence="1 2">
    <name type="scientific">Rubneribacter badeniensis</name>
    <dbReference type="NCBI Taxonomy" id="2070688"/>
    <lineage>
        <taxon>Bacteria</taxon>
        <taxon>Bacillati</taxon>
        <taxon>Actinomycetota</taxon>
        <taxon>Coriobacteriia</taxon>
        <taxon>Eggerthellales</taxon>
        <taxon>Eggerthellaceae</taxon>
        <taxon>Rubneribacter</taxon>
    </lineage>
</organism>
<proteinExistence type="predicted"/>
<dbReference type="InterPro" id="IPR037010">
    <property type="entry name" value="VitB12-dep_Met_synth_activ_sf"/>
</dbReference>
<gene>
    <name evidence="1" type="ORF">C2L80_02875</name>
</gene>
<accession>A0A2K2U745</accession>
<protein>
    <submittedName>
        <fullName evidence="1">Vitamin B12 dependent methionine synthase</fullName>
    </submittedName>
</protein>
<evidence type="ECO:0000313" key="2">
    <source>
        <dbReference type="Proteomes" id="UP000236488"/>
    </source>
</evidence>
<name>A0A2K2U745_9ACTN</name>
<dbReference type="Gene3D" id="3.40.109.40">
    <property type="match status" value="1"/>
</dbReference>
<keyword evidence="2" id="KW-1185">Reference proteome</keyword>
<evidence type="ECO:0000313" key="1">
    <source>
        <dbReference type="EMBL" id="PNV66155.1"/>
    </source>
</evidence>
<sequence>MAGIGSVRAAGCGDAGCEVDAPSDGAPPSRPGAGGAALSLDRDEALRYLGYAGQKLDAQLLARFEELASACERELRPACASASFPVDEALTRWDGEGGENGEGDKGPQVVLAGCGLVLPGRDIARHLRGAREVALLACTLGAACERELRKHAAISPTDALLYGAAASALVEAAADACDAAVASQAAARGLRASARYSPGYGDLPLSVQPAFLKALDATRRIGLSVTAGNLLVPTKSVTAVIGLFDEDRADGGGSGGAREANRGGAWDGASGRALVRAHADCATCPAREGCLLKGKGRTCHG</sequence>
<dbReference type="Proteomes" id="UP000236488">
    <property type="component" value="Unassembled WGS sequence"/>
</dbReference>
<dbReference type="RefSeq" id="WP_103262597.1">
    <property type="nucleotide sequence ID" value="NZ_PPEL01000007.1"/>
</dbReference>